<sequence length="539" mass="57984">MATHAAESLPPSPSAEIDASDLLREAIAANEAGDPARGAALAGRVLSRTLRMVGAEALHVRATLCQAHAQLALGQADTALAVLQRLSRKLPPEQEVPLHLALGRTHAARGDANTALAHWSRALDAALAQGGIDACAEACIGIGALYLAHGNADYAFRYHDLAVELASEETLQVRAHVGLGAALIALDQPDMARAALAVAQRRLVLPGHRPWQAQIQFHLGTLAADDAVRAGAHFQSALALHSDTGNLAGQAATLLALGRLAERQGDVDAAEHHLLRAAALSGGLPVAQLVVDVQQALSEHYEARGDDVRATRHYIEFHALYERLHRADRRAATVSGRRLEAIEMRLRLLTSEIELSQLREETDAGRARMAQLEQAAYRDGLTGMLNRRALDEHLPQLLAAAESRQQPLSVLLIDFDHFKQVNDLHSHAVGDAVLREAAQLFSLGRAECDLLLRYGGEEFCLVLPGAGQSGAIRVAEQLRTRIADHDWEQVSPELEVTLSIGVAEYQAADNSEILLSRADLALYLAKRSGRDRVAVEPAQ</sequence>
<dbReference type="InterPro" id="IPR019734">
    <property type="entry name" value="TPR_rpt"/>
</dbReference>
<name>A0A4U0PXL9_9NEIS</name>
<evidence type="ECO:0000313" key="4">
    <source>
        <dbReference type="EMBL" id="TJZ72990.1"/>
    </source>
</evidence>
<proteinExistence type="predicted"/>
<organism evidence="4 5">
    <name type="scientific">Chitiniphilus eburneus</name>
    <dbReference type="NCBI Taxonomy" id="2571148"/>
    <lineage>
        <taxon>Bacteria</taxon>
        <taxon>Pseudomonadati</taxon>
        <taxon>Pseudomonadota</taxon>
        <taxon>Betaproteobacteria</taxon>
        <taxon>Neisseriales</taxon>
        <taxon>Chitinibacteraceae</taxon>
        <taxon>Chitiniphilus</taxon>
    </lineage>
</organism>
<dbReference type="CDD" id="cd01949">
    <property type="entry name" value="GGDEF"/>
    <property type="match status" value="1"/>
</dbReference>
<dbReference type="InterPro" id="IPR043128">
    <property type="entry name" value="Rev_trsase/Diguanyl_cyclase"/>
</dbReference>
<dbReference type="OrthoDB" id="9813903at2"/>
<dbReference type="RefSeq" id="WP_136773734.1">
    <property type="nucleotide sequence ID" value="NZ_CP156074.1"/>
</dbReference>
<dbReference type="InterPro" id="IPR050469">
    <property type="entry name" value="Diguanylate_Cyclase"/>
</dbReference>
<dbReference type="InterPro" id="IPR029787">
    <property type="entry name" value="Nucleotide_cyclase"/>
</dbReference>
<dbReference type="SMART" id="SM00267">
    <property type="entry name" value="GGDEF"/>
    <property type="match status" value="1"/>
</dbReference>
<comment type="catalytic activity">
    <reaction evidence="2">
        <text>2 GTP = 3',3'-c-di-GMP + 2 diphosphate</text>
        <dbReference type="Rhea" id="RHEA:24898"/>
        <dbReference type="ChEBI" id="CHEBI:33019"/>
        <dbReference type="ChEBI" id="CHEBI:37565"/>
        <dbReference type="ChEBI" id="CHEBI:58805"/>
        <dbReference type="EC" id="2.7.7.65"/>
    </reaction>
</comment>
<dbReference type="AlphaFoldDB" id="A0A4U0PXL9"/>
<dbReference type="InterPro" id="IPR000160">
    <property type="entry name" value="GGDEF_dom"/>
</dbReference>
<feature type="domain" description="GGDEF" evidence="3">
    <location>
        <begin position="406"/>
        <end position="538"/>
    </location>
</feature>
<dbReference type="InterPro" id="IPR011990">
    <property type="entry name" value="TPR-like_helical_dom_sf"/>
</dbReference>
<dbReference type="NCBIfam" id="TIGR00254">
    <property type="entry name" value="GGDEF"/>
    <property type="match status" value="1"/>
</dbReference>
<evidence type="ECO:0000313" key="5">
    <source>
        <dbReference type="Proteomes" id="UP000310016"/>
    </source>
</evidence>
<dbReference type="SMART" id="SM00028">
    <property type="entry name" value="TPR"/>
    <property type="match status" value="4"/>
</dbReference>
<dbReference type="PROSITE" id="PS50887">
    <property type="entry name" value="GGDEF"/>
    <property type="match status" value="1"/>
</dbReference>
<gene>
    <name evidence="4" type="ORF">FAZ21_12290</name>
</gene>
<dbReference type="GO" id="GO:0005886">
    <property type="term" value="C:plasma membrane"/>
    <property type="evidence" value="ECO:0007669"/>
    <property type="project" value="TreeGrafter"/>
</dbReference>
<dbReference type="Pfam" id="PF00990">
    <property type="entry name" value="GGDEF"/>
    <property type="match status" value="1"/>
</dbReference>
<dbReference type="EC" id="2.7.7.65" evidence="1"/>
<dbReference type="GO" id="GO:1902201">
    <property type="term" value="P:negative regulation of bacterial-type flagellum-dependent cell motility"/>
    <property type="evidence" value="ECO:0007669"/>
    <property type="project" value="TreeGrafter"/>
</dbReference>
<comment type="caution">
    <text evidence="4">The sequence shown here is derived from an EMBL/GenBank/DDBJ whole genome shotgun (WGS) entry which is preliminary data.</text>
</comment>
<evidence type="ECO:0000256" key="1">
    <source>
        <dbReference type="ARBA" id="ARBA00012528"/>
    </source>
</evidence>
<protein>
    <recommendedName>
        <fullName evidence="1">diguanylate cyclase</fullName>
        <ecNumber evidence="1">2.7.7.65</ecNumber>
    </recommendedName>
</protein>
<dbReference type="Gene3D" id="3.30.70.270">
    <property type="match status" value="1"/>
</dbReference>
<dbReference type="PANTHER" id="PTHR45138">
    <property type="entry name" value="REGULATORY COMPONENTS OF SENSORY TRANSDUCTION SYSTEM"/>
    <property type="match status" value="1"/>
</dbReference>
<dbReference type="EMBL" id="SUMF01000013">
    <property type="protein sequence ID" value="TJZ72990.1"/>
    <property type="molecule type" value="Genomic_DNA"/>
</dbReference>
<dbReference type="SUPFAM" id="SSF48452">
    <property type="entry name" value="TPR-like"/>
    <property type="match status" value="2"/>
</dbReference>
<evidence type="ECO:0000259" key="3">
    <source>
        <dbReference type="PROSITE" id="PS50887"/>
    </source>
</evidence>
<dbReference type="SUPFAM" id="SSF55073">
    <property type="entry name" value="Nucleotide cyclase"/>
    <property type="match status" value="1"/>
</dbReference>
<keyword evidence="5" id="KW-1185">Reference proteome</keyword>
<dbReference type="FunFam" id="3.30.70.270:FF:000001">
    <property type="entry name" value="Diguanylate cyclase domain protein"/>
    <property type="match status" value="1"/>
</dbReference>
<evidence type="ECO:0000256" key="2">
    <source>
        <dbReference type="ARBA" id="ARBA00034247"/>
    </source>
</evidence>
<dbReference type="Proteomes" id="UP000310016">
    <property type="component" value="Unassembled WGS sequence"/>
</dbReference>
<dbReference type="Gene3D" id="1.25.40.10">
    <property type="entry name" value="Tetratricopeptide repeat domain"/>
    <property type="match status" value="2"/>
</dbReference>
<dbReference type="GO" id="GO:0043709">
    <property type="term" value="P:cell adhesion involved in single-species biofilm formation"/>
    <property type="evidence" value="ECO:0007669"/>
    <property type="project" value="TreeGrafter"/>
</dbReference>
<accession>A0A4U0PXL9</accession>
<reference evidence="4 5" key="1">
    <citation type="submission" date="2019-04" db="EMBL/GenBank/DDBJ databases">
        <title>Chitiniphilus eburnea sp. nov., a novel chitinolytic bacterium isolated from aquaculture sludge.</title>
        <authorList>
            <person name="Sheng M."/>
        </authorList>
    </citation>
    <scope>NUCLEOTIDE SEQUENCE [LARGE SCALE GENOMIC DNA]</scope>
    <source>
        <strain evidence="4 5">HX-2-15</strain>
    </source>
</reference>
<dbReference type="GO" id="GO:0052621">
    <property type="term" value="F:diguanylate cyclase activity"/>
    <property type="evidence" value="ECO:0007669"/>
    <property type="project" value="UniProtKB-EC"/>
</dbReference>
<dbReference type="PANTHER" id="PTHR45138:SF9">
    <property type="entry name" value="DIGUANYLATE CYCLASE DGCM-RELATED"/>
    <property type="match status" value="1"/>
</dbReference>